<dbReference type="HOGENOM" id="CLU_023861_0_0_1"/>
<comment type="subcellular location">
    <subcellularLocation>
        <location evidence="7">Mitochondrion matrix</location>
    </subcellularLocation>
</comment>
<keyword evidence="6 7" id="KW-0496">Mitochondrion</keyword>
<dbReference type="PANTHER" id="PTHR11947:SF25">
    <property type="entry name" value="[PYRUVATE DEHYDROGENASE (ACETYL-TRANSFERRING)] KINASE 2, MITOCHONDRIAL"/>
    <property type="match status" value="1"/>
</dbReference>
<name>G8JR19_ERECY</name>
<dbReference type="GO" id="GO:0010906">
    <property type="term" value="P:regulation of glucose metabolic process"/>
    <property type="evidence" value="ECO:0007669"/>
    <property type="project" value="TreeGrafter"/>
</dbReference>
<dbReference type="InterPro" id="IPR036890">
    <property type="entry name" value="HATPase_C_sf"/>
</dbReference>
<dbReference type="OrthoDB" id="407390at2759"/>
<protein>
    <recommendedName>
        <fullName evidence="7">Protein-serine/threonine kinase</fullName>
        <ecNumber evidence="7">2.7.11.-</ecNumber>
    </recommendedName>
</protein>
<evidence type="ECO:0000313" key="9">
    <source>
        <dbReference type="EMBL" id="AET38588.1"/>
    </source>
</evidence>
<dbReference type="Gene3D" id="3.30.565.10">
    <property type="entry name" value="Histidine kinase-like ATPase, C-terminal domain"/>
    <property type="match status" value="1"/>
</dbReference>
<dbReference type="InParanoid" id="G8JR19"/>
<dbReference type="KEGG" id="erc:Ecym_3076"/>
<evidence type="ECO:0000313" key="10">
    <source>
        <dbReference type="Proteomes" id="UP000006790"/>
    </source>
</evidence>
<accession>G8JR19</accession>
<reference evidence="10" key="1">
    <citation type="journal article" date="2012" name="G3 (Bethesda)">
        <title>Pichia sorbitophila, an interspecies yeast hybrid reveals early steps of genome resolution following polyploidization.</title>
        <authorList>
            <person name="Leh Louis V."/>
            <person name="Despons L."/>
            <person name="Friedrich A."/>
            <person name="Martin T."/>
            <person name="Durrens P."/>
            <person name="Casaregola S."/>
            <person name="Neuveglise C."/>
            <person name="Fairhead C."/>
            <person name="Marck C."/>
            <person name="Cruz J.A."/>
            <person name="Straub M.L."/>
            <person name="Kugler V."/>
            <person name="Sacerdot C."/>
            <person name="Uzunov Z."/>
            <person name="Thierry A."/>
            <person name="Weiss S."/>
            <person name="Bleykasten C."/>
            <person name="De Montigny J."/>
            <person name="Jacques N."/>
            <person name="Jung P."/>
            <person name="Lemaire M."/>
            <person name="Mallet S."/>
            <person name="Morel G."/>
            <person name="Richard G.F."/>
            <person name="Sarkar A."/>
            <person name="Savel G."/>
            <person name="Schacherer J."/>
            <person name="Seret M.L."/>
            <person name="Talla E."/>
            <person name="Samson G."/>
            <person name="Jubin C."/>
            <person name="Poulain J."/>
            <person name="Vacherie B."/>
            <person name="Barbe V."/>
            <person name="Pelletier E."/>
            <person name="Sherman D.J."/>
            <person name="Westhof E."/>
            <person name="Weissenbach J."/>
            <person name="Baret P.V."/>
            <person name="Wincker P."/>
            <person name="Gaillardin C."/>
            <person name="Dujon B."/>
            <person name="Souciet J.L."/>
        </authorList>
    </citation>
    <scope>NUCLEOTIDE SEQUENCE [LARGE SCALE GENOMIC DNA]</scope>
    <source>
        <strain evidence="10">CBS 270.75 / DBVPG 7215 / KCTC 17166 / NRRL Y-17582</strain>
    </source>
</reference>
<dbReference type="GO" id="GO:1901524">
    <property type="term" value="P:regulation of mitophagy"/>
    <property type="evidence" value="ECO:0007669"/>
    <property type="project" value="EnsemblFungi"/>
</dbReference>
<dbReference type="AlphaFoldDB" id="G8JR19"/>
<dbReference type="eggNOG" id="KOG0787">
    <property type="taxonomic scope" value="Eukaryota"/>
</dbReference>
<gene>
    <name evidence="9" type="ordered locus">Ecym_3076</name>
</gene>
<dbReference type="RefSeq" id="XP_003645405.1">
    <property type="nucleotide sequence ID" value="XM_003645357.1"/>
</dbReference>
<dbReference type="STRING" id="931890.G8JR19"/>
<dbReference type="InterPro" id="IPR018955">
    <property type="entry name" value="BCDHK/PDK_N"/>
</dbReference>
<evidence type="ECO:0000256" key="5">
    <source>
        <dbReference type="ARBA" id="ARBA00022840"/>
    </source>
</evidence>
<dbReference type="GO" id="GO:0005759">
    <property type="term" value="C:mitochondrial matrix"/>
    <property type="evidence" value="ECO:0007669"/>
    <property type="project" value="UniProtKB-SubCell"/>
</dbReference>
<evidence type="ECO:0000256" key="4">
    <source>
        <dbReference type="ARBA" id="ARBA00022777"/>
    </source>
</evidence>
<keyword evidence="2 7" id="KW-0808">Transferase</keyword>
<dbReference type="SUPFAM" id="SSF69012">
    <property type="entry name" value="alpha-ketoacid dehydrogenase kinase, N-terminal domain"/>
    <property type="match status" value="1"/>
</dbReference>
<dbReference type="GeneID" id="11472087"/>
<comment type="similarity">
    <text evidence="1 7">Belongs to the PDK/BCKDK protein kinase family.</text>
</comment>
<feature type="domain" description="Branched-chain alpha-ketoacid dehydrogenase kinase/Pyruvate dehydrogenase kinase N-terminal" evidence="8">
    <location>
        <begin position="101"/>
        <end position="256"/>
    </location>
</feature>
<evidence type="ECO:0000256" key="1">
    <source>
        <dbReference type="ARBA" id="ARBA00006155"/>
    </source>
</evidence>
<dbReference type="InterPro" id="IPR039028">
    <property type="entry name" value="BCKD/PDK"/>
</dbReference>
<evidence type="ECO:0000256" key="2">
    <source>
        <dbReference type="ARBA" id="ARBA00022679"/>
    </source>
</evidence>
<dbReference type="Proteomes" id="UP000006790">
    <property type="component" value="Chromosome 3"/>
</dbReference>
<dbReference type="OMA" id="RYIPQHI"/>
<keyword evidence="5 7" id="KW-0067">ATP-binding</keyword>
<dbReference type="SUPFAM" id="SSF55874">
    <property type="entry name" value="ATPase domain of HSP90 chaperone/DNA topoisomerase II/histidine kinase"/>
    <property type="match status" value="1"/>
</dbReference>
<sequence length="508" mass="59416">MTLMSKNQQKIFMKRYMRGSRGVGRCERWQKRYYSTTSGNISQTPDFSKYFPTTPIAELTTYISPTLSAYPRKSKYVNQQHYYHNKEILIEKYLQRKPHAVSLKQLAQYYDDSNKLTKQKVINSGQFAKDELVVRMAHKLKQLQDLPFNVVNNFHFVQVYESYYNIFERFRKFPAIRTLEDNRRFAEFLCMILSDFNSLNLPHLIMGALECRILDLYPQKQMDELISSFLRARISRRLIVEEHLSVTSNYMSGKEENTLVLGDIIQNCSAKKYLLDASKMCENFIKDMFYDGIPLPEFIIDGDVDLNFYFLPTHLEYLLVECLRNSYEATIKQYIRLGLPKPHPIVVTVVENENSFLFRISDRGGGILHDDKTIWSFGKSKELSMQSLENFHKLPGVQTISIYDHLYETDFNSSDLDLAFGKLKYTSLQSMNETNLKKGRYKVNRPLLNLLGRPFRYKLGIGLAMCKVYAEYWNGDLTVHSIQGYGTDTVLKLGNLMYHTDRLQLDKV</sequence>
<proteinExistence type="inferred from homology"/>
<keyword evidence="4 7" id="KW-0418">Kinase</keyword>
<keyword evidence="3 7" id="KW-0547">Nucleotide-binding</keyword>
<keyword evidence="10" id="KW-1185">Reference proteome</keyword>
<dbReference type="FunCoup" id="G8JR19">
    <property type="interactions" value="180"/>
</dbReference>
<evidence type="ECO:0000256" key="7">
    <source>
        <dbReference type="RuleBase" id="RU366032"/>
    </source>
</evidence>
<dbReference type="Gene3D" id="1.20.140.20">
    <property type="entry name" value="Alpha-ketoacid/pyruvate dehydrogenase kinase, N-terminal domain"/>
    <property type="match status" value="1"/>
</dbReference>
<evidence type="ECO:0000256" key="6">
    <source>
        <dbReference type="ARBA" id="ARBA00023128"/>
    </source>
</evidence>
<dbReference type="GO" id="GO:0004740">
    <property type="term" value="F:pyruvate dehydrogenase (acetyl-transferring) kinase activity"/>
    <property type="evidence" value="ECO:0007669"/>
    <property type="project" value="EnsemblFungi"/>
</dbReference>
<organism evidence="9 10">
    <name type="scientific">Eremothecium cymbalariae (strain CBS 270.75 / DBVPG 7215 / KCTC 17166 / NRRL Y-17582)</name>
    <name type="common">Yeast</name>
    <dbReference type="NCBI Taxonomy" id="931890"/>
    <lineage>
        <taxon>Eukaryota</taxon>
        <taxon>Fungi</taxon>
        <taxon>Dikarya</taxon>
        <taxon>Ascomycota</taxon>
        <taxon>Saccharomycotina</taxon>
        <taxon>Saccharomycetes</taxon>
        <taxon>Saccharomycetales</taxon>
        <taxon>Saccharomycetaceae</taxon>
        <taxon>Eremothecium</taxon>
    </lineage>
</organism>
<dbReference type="EMBL" id="CP002499">
    <property type="protein sequence ID" value="AET38588.1"/>
    <property type="molecule type" value="Genomic_DNA"/>
</dbReference>
<dbReference type="Pfam" id="PF10436">
    <property type="entry name" value="BCDHK_Adom3"/>
    <property type="match status" value="1"/>
</dbReference>
<evidence type="ECO:0000256" key="3">
    <source>
        <dbReference type="ARBA" id="ARBA00022741"/>
    </source>
</evidence>
<dbReference type="InterPro" id="IPR036784">
    <property type="entry name" value="AK/P_DHK_N_sf"/>
</dbReference>
<dbReference type="PANTHER" id="PTHR11947">
    <property type="entry name" value="PYRUVATE DEHYDROGENASE KINASE"/>
    <property type="match status" value="1"/>
</dbReference>
<evidence type="ECO:0000259" key="8">
    <source>
        <dbReference type="Pfam" id="PF10436"/>
    </source>
</evidence>
<dbReference type="EC" id="2.7.11.-" evidence="7"/>
<dbReference type="GO" id="GO:0005524">
    <property type="term" value="F:ATP binding"/>
    <property type="evidence" value="ECO:0007669"/>
    <property type="project" value="UniProtKB-UniRule"/>
</dbReference>